<reference evidence="2 3" key="1">
    <citation type="journal article" date="2018" name="Mol. Genet. Genomics">
        <title>The red deer Cervus elaphus genome CerEla1.0: sequencing, annotating, genes, and chromosomes.</title>
        <authorList>
            <person name="Bana N.A."/>
            <person name="Nyiri A."/>
            <person name="Nagy J."/>
            <person name="Frank K."/>
            <person name="Nagy T."/>
            <person name="Steger V."/>
            <person name="Schiller M."/>
            <person name="Lakatos P."/>
            <person name="Sugar L."/>
            <person name="Horn P."/>
            <person name="Barta E."/>
            <person name="Orosz L."/>
        </authorList>
    </citation>
    <scope>NUCLEOTIDE SEQUENCE [LARGE SCALE GENOMIC DNA]</scope>
    <source>
        <strain evidence="2">Hungarian</strain>
    </source>
</reference>
<sequence>MKEVLGATEASPRPGGKTPNLPVVPNHRESHRNEGAAILEKHQTKRKRMVRVGMKTVKTKVVCLKDMRKKRMRLKMNQDSAPEETLLGVTKQFS</sequence>
<evidence type="ECO:0000313" key="3">
    <source>
        <dbReference type="Proteomes" id="UP000242450"/>
    </source>
</evidence>
<accession>A0A212CWF1</accession>
<feature type="region of interest" description="Disordered" evidence="1">
    <location>
        <begin position="1"/>
        <end position="30"/>
    </location>
</feature>
<dbReference type="EMBL" id="MKHE01000011">
    <property type="protein sequence ID" value="OWK10302.1"/>
    <property type="molecule type" value="Genomic_DNA"/>
</dbReference>
<keyword evidence="3" id="KW-1185">Reference proteome</keyword>
<dbReference type="Proteomes" id="UP000242450">
    <property type="component" value="Chromosome 11"/>
</dbReference>
<name>A0A212CWF1_CEREH</name>
<comment type="caution">
    <text evidence="2">The sequence shown here is derived from an EMBL/GenBank/DDBJ whole genome shotgun (WGS) entry which is preliminary data.</text>
</comment>
<organism evidence="2 3">
    <name type="scientific">Cervus elaphus hippelaphus</name>
    <name type="common">European red deer</name>
    <dbReference type="NCBI Taxonomy" id="46360"/>
    <lineage>
        <taxon>Eukaryota</taxon>
        <taxon>Metazoa</taxon>
        <taxon>Chordata</taxon>
        <taxon>Craniata</taxon>
        <taxon>Vertebrata</taxon>
        <taxon>Euteleostomi</taxon>
        <taxon>Mammalia</taxon>
        <taxon>Eutheria</taxon>
        <taxon>Laurasiatheria</taxon>
        <taxon>Artiodactyla</taxon>
        <taxon>Ruminantia</taxon>
        <taxon>Pecora</taxon>
        <taxon>Cervidae</taxon>
        <taxon>Cervinae</taxon>
        <taxon>Cervus</taxon>
    </lineage>
</organism>
<proteinExistence type="predicted"/>
<evidence type="ECO:0000256" key="1">
    <source>
        <dbReference type="SAM" id="MobiDB-lite"/>
    </source>
</evidence>
<feature type="region of interest" description="Disordered" evidence="1">
    <location>
        <begin position="73"/>
        <end position="94"/>
    </location>
</feature>
<dbReference type="AlphaFoldDB" id="A0A212CWF1"/>
<gene>
    <name evidence="2" type="ORF">Celaphus_00005688</name>
</gene>
<protein>
    <submittedName>
        <fullName evidence="2">Uncharacterized protein</fullName>
    </submittedName>
</protein>
<evidence type="ECO:0000313" key="2">
    <source>
        <dbReference type="EMBL" id="OWK10302.1"/>
    </source>
</evidence>